<proteinExistence type="predicted"/>
<keyword evidence="3" id="KW-1185">Reference proteome</keyword>
<dbReference type="Proteomes" id="UP000242642">
    <property type="component" value="Unassembled WGS sequence"/>
</dbReference>
<evidence type="ECO:0000313" key="2">
    <source>
        <dbReference type="EMBL" id="SET27251.1"/>
    </source>
</evidence>
<accession>A0A1I0D526</accession>
<evidence type="ECO:0000313" key="3">
    <source>
        <dbReference type="Proteomes" id="UP000242642"/>
    </source>
</evidence>
<organism evidence="2 3">
    <name type="scientific">Thorsellia anophelis DSM 18579</name>
    <dbReference type="NCBI Taxonomy" id="1123402"/>
    <lineage>
        <taxon>Bacteria</taxon>
        <taxon>Pseudomonadati</taxon>
        <taxon>Pseudomonadota</taxon>
        <taxon>Gammaproteobacteria</taxon>
        <taxon>Enterobacterales</taxon>
        <taxon>Thorselliaceae</taxon>
        <taxon>Thorsellia</taxon>
    </lineage>
</organism>
<feature type="chain" id="PRO_5017333388" evidence="1">
    <location>
        <begin position="22"/>
        <end position="225"/>
    </location>
</feature>
<name>A0A1I0D526_9GAMM</name>
<reference evidence="3" key="1">
    <citation type="submission" date="2016-10" db="EMBL/GenBank/DDBJ databases">
        <authorList>
            <person name="Varghese N."/>
            <person name="Submissions S."/>
        </authorList>
    </citation>
    <scope>NUCLEOTIDE SEQUENCE [LARGE SCALE GENOMIC DNA]</scope>
    <source>
        <strain evidence="3">DSM 18579</strain>
    </source>
</reference>
<dbReference type="RefSeq" id="WP_093320068.1">
    <property type="nucleotide sequence ID" value="NZ_FOHV01000014.1"/>
</dbReference>
<feature type="signal peptide" evidence="1">
    <location>
        <begin position="1"/>
        <end position="21"/>
    </location>
</feature>
<evidence type="ECO:0000256" key="1">
    <source>
        <dbReference type="SAM" id="SignalP"/>
    </source>
</evidence>
<sequence length="225" mass="25426">MNNIVKALPLALITLTFSAFSNVEGTYAGHNKARIHLWSYKDSDIYQYQLVFTDAYGQQPNAFQAPSAAEITFGKTYTFKQNGSRYDDTQPSQCIIKATFDEGILTIDTQNGCNDYTGQYSFSTKASYIPEEYRGTWSKEPDCNTVAIIDETWFAVDADYGSAFVVDVVDGNDQSHNIVGLEYYEDFYGSAAINIKRIDDKLYIKGEHHAIPYDDIFSRCNKKSF</sequence>
<dbReference type="EMBL" id="FOHV01000014">
    <property type="protein sequence ID" value="SET27251.1"/>
    <property type="molecule type" value="Genomic_DNA"/>
</dbReference>
<protein>
    <submittedName>
        <fullName evidence="2">Uncharacterized protein</fullName>
    </submittedName>
</protein>
<dbReference type="AlphaFoldDB" id="A0A1I0D526"/>
<gene>
    <name evidence="2" type="ORF">SAMN02583745_01849</name>
</gene>
<keyword evidence="1" id="KW-0732">Signal</keyword>